<evidence type="ECO:0000313" key="1">
    <source>
        <dbReference type="EMBL" id="EKG10638.1"/>
    </source>
</evidence>
<reference evidence="1 2" key="1">
    <citation type="journal article" date="2012" name="BMC Genomics">
        <title>Tools to kill: Genome of one of the most destructive plant pathogenic fungi Macrophomina phaseolina.</title>
        <authorList>
            <person name="Islam M.S."/>
            <person name="Haque M.S."/>
            <person name="Islam M.M."/>
            <person name="Emdad E.M."/>
            <person name="Halim A."/>
            <person name="Hossen Q.M.M."/>
            <person name="Hossain M.Z."/>
            <person name="Ahmed B."/>
            <person name="Rahim S."/>
            <person name="Rahman M.S."/>
            <person name="Alam M.M."/>
            <person name="Hou S."/>
            <person name="Wan X."/>
            <person name="Saito J.A."/>
            <person name="Alam M."/>
        </authorList>
    </citation>
    <scope>NUCLEOTIDE SEQUENCE [LARGE SCALE GENOMIC DNA]</scope>
    <source>
        <strain evidence="1 2">MS6</strain>
    </source>
</reference>
<comment type="caution">
    <text evidence="1">The sequence shown here is derived from an EMBL/GenBank/DDBJ whole genome shotgun (WGS) entry which is preliminary data.</text>
</comment>
<organism evidence="1 2">
    <name type="scientific">Macrophomina phaseolina (strain MS6)</name>
    <name type="common">Charcoal rot fungus</name>
    <dbReference type="NCBI Taxonomy" id="1126212"/>
    <lineage>
        <taxon>Eukaryota</taxon>
        <taxon>Fungi</taxon>
        <taxon>Dikarya</taxon>
        <taxon>Ascomycota</taxon>
        <taxon>Pezizomycotina</taxon>
        <taxon>Dothideomycetes</taxon>
        <taxon>Dothideomycetes incertae sedis</taxon>
        <taxon>Botryosphaeriales</taxon>
        <taxon>Botryosphaeriaceae</taxon>
        <taxon>Macrophomina</taxon>
    </lineage>
</organism>
<dbReference type="VEuPathDB" id="FungiDB:MPH_12270"/>
<evidence type="ECO:0000313" key="2">
    <source>
        <dbReference type="Proteomes" id="UP000007129"/>
    </source>
</evidence>
<dbReference type="HOGENOM" id="CLU_1586810_0_0_1"/>
<dbReference type="EMBL" id="AHHD01000513">
    <property type="protein sequence ID" value="EKG10638.1"/>
    <property type="molecule type" value="Genomic_DNA"/>
</dbReference>
<dbReference type="InParanoid" id="K2R8E7"/>
<dbReference type="AlphaFoldDB" id="K2R8E7"/>
<gene>
    <name evidence="1" type="ORF">MPH_12270</name>
</gene>
<accession>K2R8E7</accession>
<protein>
    <submittedName>
        <fullName evidence="1">Uncharacterized protein</fullName>
    </submittedName>
</protein>
<proteinExistence type="predicted"/>
<dbReference type="Proteomes" id="UP000007129">
    <property type="component" value="Unassembled WGS sequence"/>
</dbReference>
<sequence length="168" mass="18981">MARVFYQSWVWISPLPCSRSAARELQDVFLAWFSTHSEDNPCAGVQWKLDATTKCMNIIQSTEGPRNTNISPHACARCSKPAGETYVRGRNWLDDAHTPADLYLPSKQISPQTRCLMQISSSWWARGCRSLRKWMGDGSTADKELKQRLELLSWPADNAAAHSTLRVP</sequence>
<name>K2R8E7_MACPH</name>